<dbReference type="PRINTS" id="PR01438">
    <property type="entry name" value="UNVRSLSTRESS"/>
</dbReference>
<evidence type="ECO:0000313" key="5">
    <source>
        <dbReference type="Proteomes" id="UP001059380"/>
    </source>
</evidence>
<evidence type="ECO:0000256" key="2">
    <source>
        <dbReference type="SAM" id="MobiDB-lite"/>
    </source>
</evidence>
<dbReference type="InterPro" id="IPR006016">
    <property type="entry name" value="UspA"/>
</dbReference>
<dbReference type="KEGG" id="orp:MOP44_14100"/>
<feature type="domain" description="UspA" evidence="3">
    <location>
        <begin position="19"/>
        <end position="153"/>
    </location>
</feature>
<dbReference type="Pfam" id="PF00582">
    <property type="entry name" value="Usp"/>
    <property type="match status" value="2"/>
</dbReference>
<evidence type="ECO:0000256" key="1">
    <source>
        <dbReference type="ARBA" id="ARBA00008791"/>
    </source>
</evidence>
<comment type="similarity">
    <text evidence="1">Belongs to the universal stress protein A family.</text>
</comment>
<dbReference type="InterPro" id="IPR006015">
    <property type="entry name" value="Universal_stress_UspA"/>
</dbReference>
<dbReference type="Proteomes" id="UP001059380">
    <property type="component" value="Chromosome"/>
</dbReference>
<reference evidence="4" key="1">
    <citation type="submission" date="2021-04" db="EMBL/GenBank/DDBJ databases">
        <title>Phylogenetic analysis of Acidobacteriaceae.</title>
        <authorList>
            <person name="Qiu L."/>
            <person name="Zhang Q."/>
        </authorList>
    </citation>
    <scope>NUCLEOTIDE SEQUENCE</scope>
    <source>
        <strain evidence="4">DSM 25168</strain>
    </source>
</reference>
<dbReference type="Gene3D" id="3.40.50.620">
    <property type="entry name" value="HUPs"/>
    <property type="match status" value="2"/>
</dbReference>
<feature type="region of interest" description="Disordered" evidence="2">
    <location>
        <begin position="303"/>
        <end position="323"/>
    </location>
</feature>
<dbReference type="PANTHER" id="PTHR46268">
    <property type="entry name" value="STRESS RESPONSE PROTEIN NHAX"/>
    <property type="match status" value="1"/>
</dbReference>
<dbReference type="PANTHER" id="PTHR46268:SF6">
    <property type="entry name" value="UNIVERSAL STRESS PROTEIN UP12"/>
    <property type="match status" value="1"/>
</dbReference>
<dbReference type="CDD" id="cd00293">
    <property type="entry name" value="USP-like"/>
    <property type="match status" value="2"/>
</dbReference>
<dbReference type="EMBL" id="CP093313">
    <property type="protein sequence ID" value="UWZ81717.1"/>
    <property type="molecule type" value="Genomic_DNA"/>
</dbReference>
<gene>
    <name evidence="4" type="ORF">MOP44_14100</name>
</gene>
<feature type="compositionally biased region" description="Polar residues" evidence="2">
    <location>
        <begin position="303"/>
        <end position="315"/>
    </location>
</feature>
<evidence type="ECO:0000313" key="4">
    <source>
        <dbReference type="EMBL" id="UWZ81717.1"/>
    </source>
</evidence>
<feature type="domain" description="UspA" evidence="3">
    <location>
        <begin position="169"/>
        <end position="298"/>
    </location>
</feature>
<dbReference type="AlphaFoldDB" id="A0A9J7BKB5"/>
<name>A0A9J7BKB5_9BACT</name>
<organism evidence="4 5">
    <name type="scientific">Occallatibacter riparius</name>
    <dbReference type="NCBI Taxonomy" id="1002689"/>
    <lineage>
        <taxon>Bacteria</taxon>
        <taxon>Pseudomonadati</taxon>
        <taxon>Acidobacteriota</taxon>
        <taxon>Terriglobia</taxon>
        <taxon>Terriglobales</taxon>
        <taxon>Acidobacteriaceae</taxon>
        <taxon>Occallatibacter</taxon>
    </lineage>
</organism>
<sequence length="323" mass="34452">MVEAAAEVVGTRWSRPSVILMATDLSDLDRLMPFALDEGAATGARLILMHVVSAGESMTADAAGMPYYDPSGAVDIAEKELEPCCAIARKRGIICDAVIREGHPAQQILTAARQFHADRILLGTRSRGRVSKILIGSVAEQVLRSVNIPVITVGPEARLAVPGNTPTKVVLHATTLREASRPSAVLASQIASSLGAGLILLHVLPPISDMQRKGEPTGMDSAAMMELRKLAEELSRDVPAGVTPKVVHGNPSIEILAESAEHHACLMVLGARHRSALENLTRDRTIYKVLAHARCPVMTLEETTAGNREQGTGNRLQGVGNRE</sequence>
<dbReference type="InterPro" id="IPR014729">
    <property type="entry name" value="Rossmann-like_a/b/a_fold"/>
</dbReference>
<dbReference type="SUPFAM" id="SSF52402">
    <property type="entry name" value="Adenine nucleotide alpha hydrolases-like"/>
    <property type="match status" value="2"/>
</dbReference>
<protein>
    <submittedName>
        <fullName evidence="4">Universal stress protein</fullName>
    </submittedName>
</protein>
<dbReference type="RefSeq" id="WP_260790581.1">
    <property type="nucleotide sequence ID" value="NZ_CP093313.1"/>
</dbReference>
<proteinExistence type="inferred from homology"/>
<evidence type="ECO:0000259" key="3">
    <source>
        <dbReference type="Pfam" id="PF00582"/>
    </source>
</evidence>
<accession>A0A9J7BKB5</accession>
<keyword evidence="5" id="KW-1185">Reference proteome</keyword>